<dbReference type="EMBL" id="CP124755">
    <property type="protein sequence ID" value="WGZ90046.1"/>
    <property type="molecule type" value="Genomic_DNA"/>
</dbReference>
<proteinExistence type="predicted"/>
<name>A0AA95KE54_9GAMM</name>
<dbReference type="AlphaFoldDB" id="A0AA95KE54"/>
<organism evidence="2">
    <name type="scientific">Candidatus Thiocaldithrix dubininis</name>
    <dbReference type="NCBI Taxonomy" id="3080823"/>
    <lineage>
        <taxon>Bacteria</taxon>
        <taxon>Pseudomonadati</taxon>
        <taxon>Pseudomonadota</taxon>
        <taxon>Gammaproteobacteria</taxon>
        <taxon>Thiotrichales</taxon>
        <taxon>Thiotrichaceae</taxon>
        <taxon>Candidatus Thiocaldithrix</taxon>
    </lineage>
</organism>
<keyword evidence="1" id="KW-0175">Coiled coil</keyword>
<dbReference type="InterPro" id="IPR007236">
    <property type="entry name" value="SlyX"/>
</dbReference>
<feature type="coiled-coil region" evidence="1">
    <location>
        <begin position="5"/>
        <end position="53"/>
    </location>
</feature>
<dbReference type="PANTHER" id="PTHR36508:SF1">
    <property type="entry name" value="PROTEIN SLYX"/>
    <property type="match status" value="1"/>
</dbReference>
<sequence>MEARLEKLELLYMQQEQTIETLSQQLYLQQQEIRHLLLQMEQLKERMKAMASSIVATAAEETPPPHY</sequence>
<accession>A0AA95KE54</accession>
<reference evidence="2" key="1">
    <citation type="journal article" date="2023" name="Int. J. Mol. Sci.">
        <title>Metagenomics Revealed a New Genus 'Candidatus Thiocaldithrix dubininis' gen. nov., sp. nov. and a New Species 'Candidatus Thiothrix putei' sp. nov. in the Family Thiotrichaceae, Some Members of Which Have Traits of Both Na+- and H+-Motive Energetics.</title>
        <authorList>
            <person name="Ravin N.V."/>
            <person name="Muntyan M.S."/>
            <person name="Smolyakov D.D."/>
            <person name="Rudenko T.S."/>
            <person name="Beletsky A.V."/>
            <person name="Mardanov A.V."/>
            <person name="Grabovich M.Y."/>
        </authorList>
    </citation>
    <scope>NUCLEOTIDE SEQUENCE</scope>
    <source>
        <strain evidence="2">GKL-01</strain>
    </source>
</reference>
<dbReference type="KEGG" id="tdu:QJT80_11115"/>
<dbReference type="Proteomes" id="UP001300672">
    <property type="component" value="Chromosome"/>
</dbReference>
<protein>
    <submittedName>
        <fullName evidence="2">SlyX family protein</fullName>
    </submittedName>
</protein>
<gene>
    <name evidence="2" type="ORF">QJT80_11115</name>
</gene>
<dbReference type="Pfam" id="PF04102">
    <property type="entry name" value="SlyX"/>
    <property type="match status" value="1"/>
</dbReference>
<evidence type="ECO:0000256" key="1">
    <source>
        <dbReference type="SAM" id="Coils"/>
    </source>
</evidence>
<dbReference type="PANTHER" id="PTHR36508">
    <property type="entry name" value="PROTEIN SLYX"/>
    <property type="match status" value="1"/>
</dbReference>
<reference evidence="2" key="2">
    <citation type="submission" date="2023-04" db="EMBL/GenBank/DDBJ databases">
        <authorList>
            <person name="Beletskiy A.V."/>
            <person name="Mardanov A.V."/>
            <person name="Ravin N.V."/>
        </authorList>
    </citation>
    <scope>NUCLEOTIDE SEQUENCE</scope>
    <source>
        <strain evidence="2">GKL-01</strain>
    </source>
</reference>
<evidence type="ECO:0000313" key="2">
    <source>
        <dbReference type="EMBL" id="WGZ90046.1"/>
    </source>
</evidence>